<reference evidence="1" key="1">
    <citation type="submission" date="2020-05" db="EMBL/GenBank/DDBJ databases">
        <title>Mycena genomes resolve the evolution of fungal bioluminescence.</title>
        <authorList>
            <person name="Tsai I.J."/>
        </authorList>
    </citation>
    <scope>NUCLEOTIDE SEQUENCE</scope>
    <source>
        <strain evidence="1">CCC161011</strain>
    </source>
</reference>
<name>A0A8H6YZ88_9AGAR</name>
<dbReference type="AlphaFoldDB" id="A0A8H6YZ88"/>
<sequence length="166" mass="18966">MKYKRMSHVVVTDSPETGCYSPQMTSTTSSDAKLDLSRDWDQFLHPLVAKYLSTKFDERPPSDATSFIDSEGRFLYLGHTEAGYFVPKLLELLKAEKDDSIEIGELDKGSLYFTLQKHPSGKWVISQTRINLYGRIGNFTDYVMVEDLEPFAKMLEGLEEAQEHEV</sequence>
<protein>
    <submittedName>
        <fullName evidence="1">Uncharacterized protein</fullName>
    </submittedName>
</protein>
<accession>A0A8H6YZ88</accession>
<evidence type="ECO:0000313" key="2">
    <source>
        <dbReference type="Proteomes" id="UP000620124"/>
    </source>
</evidence>
<keyword evidence="2" id="KW-1185">Reference proteome</keyword>
<dbReference type="Proteomes" id="UP000620124">
    <property type="component" value="Unassembled WGS sequence"/>
</dbReference>
<organism evidence="1 2">
    <name type="scientific">Mycena venus</name>
    <dbReference type="NCBI Taxonomy" id="2733690"/>
    <lineage>
        <taxon>Eukaryota</taxon>
        <taxon>Fungi</taxon>
        <taxon>Dikarya</taxon>
        <taxon>Basidiomycota</taxon>
        <taxon>Agaricomycotina</taxon>
        <taxon>Agaricomycetes</taxon>
        <taxon>Agaricomycetidae</taxon>
        <taxon>Agaricales</taxon>
        <taxon>Marasmiineae</taxon>
        <taxon>Mycenaceae</taxon>
        <taxon>Mycena</taxon>
    </lineage>
</organism>
<gene>
    <name evidence="1" type="ORF">MVEN_00310100</name>
</gene>
<comment type="caution">
    <text evidence="1">The sequence shown here is derived from an EMBL/GenBank/DDBJ whole genome shotgun (WGS) entry which is preliminary data.</text>
</comment>
<dbReference type="OrthoDB" id="2948200at2759"/>
<dbReference type="EMBL" id="JACAZI010000002">
    <property type="protein sequence ID" value="KAF7369780.1"/>
    <property type="molecule type" value="Genomic_DNA"/>
</dbReference>
<proteinExistence type="predicted"/>
<evidence type="ECO:0000313" key="1">
    <source>
        <dbReference type="EMBL" id="KAF7369780.1"/>
    </source>
</evidence>